<protein>
    <submittedName>
        <fullName evidence="1">Uncharacterized protein</fullName>
    </submittedName>
</protein>
<proteinExistence type="predicted"/>
<dbReference type="AlphaFoldDB" id="A0A0F9EVA3"/>
<dbReference type="EMBL" id="LAZR01023589">
    <property type="protein sequence ID" value="KKL77999.1"/>
    <property type="molecule type" value="Genomic_DNA"/>
</dbReference>
<reference evidence="1" key="1">
    <citation type="journal article" date="2015" name="Nature">
        <title>Complex archaea that bridge the gap between prokaryotes and eukaryotes.</title>
        <authorList>
            <person name="Spang A."/>
            <person name="Saw J.H."/>
            <person name="Jorgensen S.L."/>
            <person name="Zaremba-Niedzwiedzka K."/>
            <person name="Martijn J."/>
            <person name="Lind A.E."/>
            <person name="van Eijk R."/>
            <person name="Schleper C."/>
            <person name="Guy L."/>
            <person name="Ettema T.J."/>
        </authorList>
    </citation>
    <scope>NUCLEOTIDE SEQUENCE</scope>
</reference>
<sequence length="67" mass="7971">MMREMVRRSAVKYYKVIQYSPVNGKYAGHVYHALPDNADIREITHYSDLVIDVTQEEYNEQPAFYQQ</sequence>
<gene>
    <name evidence="1" type="ORF">LCGC14_2029230</name>
</gene>
<accession>A0A0F9EVA3</accession>
<name>A0A0F9EVA3_9ZZZZ</name>
<evidence type="ECO:0000313" key="1">
    <source>
        <dbReference type="EMBL" id="KKL77999.1"/>
    </source>
</evidence>
<comment type="caution">
    <text evidence="1">The sequence shown here is derived from an EMBL/GenBank/DDBJ whole genome shotgun (WGS) entry which is preliminary data.</text>
</comment>
<organism evidence="1">
    <name type="scientific">marine sediment metagenome</name>
    <dbReference type="NCBI Taxonomy" id="412755"/>
    <lineage>
        <taxon>unclassified sequences</taxon>
        <taxon>metagenomes</taxon>
        <taxon>ecological metagenomes</taxon>
    </lineage>
</organism>